<keyword evidence="2" id="KW-1185">Reference proteome</keyword>
<sequence>MNLPSYDTVAYAENAFQFYSKGNHNMLIAIVKLPERVNEYNLGFGVWDRETNKIDDKISVNNGDRDLILATVAKKALEYIDNHPEIKLLATGSVRKKEGSNEFEMRLRTRLYQMGINQYYEYLAQRYHIEGFKAVKNTEGEIEGNWPDWKGEWVPFTKSTNYDAFSLNLKR</sequence>
<evidence type="ECO:0000313" key="2">
    <source>
        <dbReference type="Proteomes" id="UP000679725"/>
    </source>
</evidence>
<reference evidence="1 2" key="1">
    <citation type="submission" date="2021-04" db="EMBL/GenBank/DDBJ databases">
        <authorList>
            <person name="Rodrigo-Torres L."/>
            <person name="Arahal R. D."/>
            <person name="Lucena T."/>
        </authorList>
    </citation>
    <scope>NUCLEOTIDE SEQUENCE [LARGE SCALE GENOMIC DNA]</scope>
    <source>
        <strain evidence="1 2">CECT 9623</strain>
    </source>
</reference>
<dbReference type="EMBL" id="CAJRAU010000001">
    <property type="protein sequence ID" value="CAG5068006.1"/>
    <property type="molecule type" value="Genomic_DNA"/>
</dbReference>
<comment type="caution">
    <text evidence="1">The sequence shown here is derived from an EMBL/GenBank/DDBJ whole genome shotgun (WGS) entry which is preliminary data.</text>
</comment>
<evidence type="ECO:0000313" key="1">
    <source>
        <dbReference type="EMBL" id="CAG5068006.1"/>
    </source>
</evidence>
<dbReference type="Pfam" id="PF22028">
    <property type="entry name" value="DUF6934"/>
    <property type="match status" value="1"/>
</dbReference>
<dbReference type="Proteomes" id="UP000679725">
    <property type="component" value="Unassembled WGS sequence"/>
</dbReference>
<gene>
    <name evidence="1" type="ORF">DYBT9623_00734</name>
</gene>
<name>A0ABM8UKJ5_9BACT</name>
<protein>
    <submittedName>
        <fullName evidence="1">Uncharacterized protein</fullName>
    </submittedName>
</protein>
<dbReference type="InterPro" id="IPR053865">
    <property type="entry name" value="DUF6934"/>
</dbReference>
<organism evidence="1 2">
    <name type="scientific">Dyadobacter linearis</name>
    <dbReference type="NCBI Taxonomy" id="2823330"/>
    <lineage>
        <taxon>Bacteria</taxon>
        <taxon>Pseudomonadati</taxon>
        <taxon>Bacteroidota</taxon>
        <taxon>Cytophagia</taxon>
        <taxon>Cytophagales</taxon>
        <taxon>Spirosomataceae</taxon>
        <taxon>Dyadobacter</taxon>
    </lineage>
</organism>
<dbReference type="RefSeq" id="WP_215232126.1">
    <property type="nucleotide sequence ID" value="NZ_CAJRAU010000001.1"/>
</dbReference>
<accession>A0ABM8UKJ5</accession>
<proteinExistence type="predicted"/>